<dbReference type="SUPFAM" id="SSF54791">
    <property type="entry name" value="Eukaryotic type KH-domain (KH-domain type I)"/>
    <property type="match status" value="1"/>
</dbReference>
<dbReference type="InterPro" id="IPR004088">
    <property type="entry name" value="KH_dom_type_1"/>
</dbReference>
<dbReference type="Gene3D" id="2.40.50.140">
    <property type="entry name" value="Nucleic acid-binding proteins"/>
    <property type="match status" value="1"/>
</dbReference>
<dbReference type="KEGG" id="eiv:EIN_318590"/>
<dbReference type="GO" id="GO:0071035">
    <property type="term" value="P:nuclear polyadenylation-dependent rRNA catabolic process"/>
    <property type="evidence" value="ECO:0007669"/>
    <property type="project" value="TreeGrafter"/>
</dbReference>
<dbReference type="CDD" id="cd22526">
    <property type="entry name" value="KH-I_Rrp40"/>
    <property type="match status" value="1"/>
</dbReference>
<evidence type="ECO:0000256" key="1">
    <source>
        <dbReference type="ARBA" id="ARBA00004123"/>
    </source>
</evidence>
<gene>
    <name evidence="5" type="ORF">EIN_318590</name>
</gene>
<keyword evidence="2" id="KW-0271">Exosome</keyword>
<dbReference type="SUPFAM" id="SSF50249">
    <property type="entry name" value="Nucleic acid-binding proteins"/>
    <property type="match status" value="1"/>
</dbReference>
<dbReference type="AlphaFoldDB" id="A0A0A1TZH6"/>
<keyword evidence="5" id="KW-0269">Exonuclease</keyword>
<dbReference type="PANTHER" id="PTHR21321:SF1">
    <property type="entry name" value="EXOSOME COMPLEX COMPONENT RRP40"/>
    <property type="match status" value="1"/>
</dbReference>
<dbReference type="GO" id="GO:0003723">
    <property type="term" value="F:RNA binding"/>
    <property type="evidence" value="ECO:0007669"/>
    <property type="project" value="UniProtKB-KW"/>
</dbReference>
<dbReference type="GO" id="GO:0071051">
    <property type="term" value="P:poly(A)-dependent snoRNA 3'-end processing"/>
    <property type="evidence" value="ECO:0007669"/>
    <property type="project" value="TreeGrafter"/>
</dbReference>
<dbReference type="Proteomes" id="UP000014680">
    <property type="component" value="Unassembled WGS sequence"/>
</dbReference>
<keyword evidence="5" id="KW-0378">Hydrolase</keyword>
<dbReference type="RefSeq" id="XP_004253771.1">
    <property type="nucleotide sequence ID" value="XM_004253723.1"/>
</dbReference>
<dbReference type="Pfam" id="PF21262">
    <property type="entry name" value="RRP40_S1"/>
    <property type="match status" value="1"/>
</dbReference>
<feature type="domain" description="K Homology" evidence="4">
    <location>
        <begin position="149"/>
        <end position="195"/>
    </location>
</feature>
<evidence type="ECO:0000313" key="5">
    <source>
        <dbReference type="EMBL" id="ELP87000.1"/>
    </source>
</evidence>
<dbReference type="InterPro" id="IPR026699">
    <property type="entry name" value="Exosome_RNA_bind1/RRP40/RRP4"/>
</dbReference>
<protein>
    <submittedName>
        <fullName evidence="5">Exosome complex exonuclease RRP40, putative</fullName>
    </submittedName>
</protein>
<accession>A0A0A1TZH6</accession>
<dbReference type="GO" id="GO:0000467">
    <property type="term" value="P:exonucleolytic trimming to generate mature 3'-end of 5.8S rRNA from tricistronic rRNA transcript (SSU-rRNA, 5.8S rRNA, LSU-rRNA)"/>
    <property type="evidence" value="ECO:0007669"/>
    <property type="project" value="TreeGrafter"/>
</dbReference>
<dbReference type="GO" id="GO:0004527">
    <property type="term" value="F:exonuclease activity"/>
    <property type="evidence" value="ECO:0007669"/>
    <property type="project" value="UniProtKB-KW"/>
</dbReference>
<dbReference type="GO" id="GO:0071034">
    <property type="term" value="P:CUT catabolic process"/>
    <property type="evidence" value="ECO:0007669"/>
    <property type="project" value="TreeGrafter"/>
</dbReference>
<dbReference type="EMBL" id="KB206890">
    <property type="protein sequence ID" value="ELP87000.1"/>
    <property type="molecule type" value="Genomic_DNA"/>
</dbReference>
<dbReference type="InterPro" id="IPR049469">
    <property type="entry name" value="RRP40_KH-I"/>
</dbReference>
<dbReference type="GeneID" id="14885961"/>
<dbReference type="GO" id="GO:0071038">
    <property type="term" value="P:TRAMP-dependent tRNA surveillance pathway"/>
    <property type="evidence" value="ECO:0007669"/>
    <property type="project" value="TreeGrafter"/>
</dbReference>
<dbReference type="Pfam" id="PF15985">
    <property type="entry name" value="KH_6"/>
    <property type="match status" value="1"/>
</dbReference>
<dbReference type="GO" id="GO:0000177">
    <property type="term" value="C:cytoplasmic exosome (RNase complex)"/>
    <property type="evidence" value="ECO:0007669"/>
    <property type="project" value="TreeGrafter"/>
</dbReference>
<dbReference type="OMA" id="IVPCETA"/>
<keyword evidence="5" id="KW-0540">Nuclease</keyword>
<dbReference type="OrthoDB" id="340500at2759"/>
<dbReference type="InterPro" id="IPR012340">
    <property type="entry name" value="NA-bd_OB-fold"/>
</dbReference>
<evidence type="ECO:0000259" key="4">
    <source>
        <dbReference type="Pfam" id="PF15985"/>
    </source>
</evidence>
<dbReference type="InterPro" id="IPR036612">
    <property type="entry name" value="KH_dom_type_1_sf"/>
</dbReference>
<evidence type="ECO:0000256" key="2">
    <source>
        <dbReference type="ARBA" id="ARBA00022835"/>
    </source>
</evidence>
<organism evidence="5 6">
    <name type="scientific">Entamoeba invadens IP1</name>
    <dbReference type="NCBI Taxonomy" id="370355"/>
    <lineage>
        <taxon>Eukaryota</taxon>
        <taxon>Amoebozoa</taxon>
        <taxon>Evosea</taxon>
        <taxon>Archamoebae</taxon>
        <taxon>Mastigamoebida</taxon>
        <taxon>Entamoebidae</taxon>
        <taxon>Entamoeba</taxon>
    </lineage>
</organism>
<proteinExistence type="predicted"/>
<dbReference type="PANTHER" id="PTHR21321">
    <property type="entry name" value="PNAS-3 RELATED"/>
    <property type="match status" value="1"/>
</dbReference>
<dbReference type="GO" id="GO:0034475">
    <property type="term" value="P:U4 snRNA 3'-end processing"/>
    <property type="evidence" value="ECO:0007669"/>
    <property type="project" value="TreeGrafter"/>
</dbReference>
<dbReference type="GO" id="GO:0000176">
    <property type="term" value="C:nuclear exosome (RNase complex)"/>
    <property type="evidence" value="ECO:0007669"/>
    <property type="project" value="TreeGrafter"/>
</dbReference>
<evidence type="ECO:0000256" key="3">
    <source>
        <dbReference type="ARBA" id="ARBA00022884"/>
    </source>
</evidence>
<dbReference type="Gene3D" id="3.30.1370.10">
    <property type="entry name" value="K Homology domain, type 1"/>
    <property type="match status" value="1"/>
</dbReference>
<evidence type="ECO:0000313" key="6">
    <source>
        <dbReference type="Proteomes" id="UP000014680"/>
    </source>
</evidence>
<reference evidence="5 6" key="1">
    <citation type="submission" date="2012-10" db="EMBL/GenBank/DDBJ databases">
        <authorList>
            <person name="Zafar N."/>
            <person name="Inman J."/>
            <person name="Hall N."/>
            <person name="Lorenzi H."/>
            <person name="Caler E."/>
        </authorList>
    </citation>
    <scope>NUCLEOTIDE SEQUENCE [LARGE SCALE GENOMIC DNA]</scope>
    <source>
        <strain evidence="5 6">IP1</strain>
    </source>
</reference>
<sequence length="232" mass="25578">MSVRSGFSSVSVVFPGSTFKFEKGSRFGDGIISKEGMPVVSRAGVLKYQSDTKYYYVYSDIKKYHPSVGDVVVGLIRRRTKDFYYVNIGAYCDATLDLLAFENATKKTKPNLNEGDSVYCRVIDTKGVPQVACISQRKMEDGFGPLVGGWTFNLPQSMCRRIMGDGCCVLPSIGQYTPCEVAVGVNGVVWVRTPKQITDVIVENCLVACVGTVDQNVPGMVKLIFEKWRATD</sequence>
<keyword evidence="6" id="KW-1185">Reference proteome</keyword>
<comment type="subcellular location">
    <subcellularLocation>
        <location evidence="1">Nucleus</location>
    </subcellularLocation>
</comment>
<dbReference type="VEuPathDB" id="AmoebaDB:EIN_318590"/>
<keyword evidence="3" id="KW-0694">RNA-binding</keyword>
<name>A0A0A1TZH6_ENTIV</name>